<accession>A0AAW7YUE8</accession>
<dbReference type="Proteomes" id="UP001170310">
    <property type="component" value="Unassembled WGS sequence"/>
</dbReference>
<dbReference type="Gene3D" id="2.60.40.2700">
    <property type="match status" value="2"/>
</dbReference>
<organism evidence="1 2">
    <name type="scientific">Staphylococcus pasteuri_A</name>
    <dbReference type="NCBI Taxonomy" id="3062664"/>
    <lineage>
        <taxon>Bacteria</taxon>
        <taxon>Bacillati</taxon>
        <taxon>Bacillota</taxon>
        <taxon>Bacilli</taxon>
        <taxon>Bacillales</taxon>
        <taxon>Staphylococcaceae</taxon>
        <taxon>Staphylococcus</taxon>
    </lineage>
</organism>
<reference evidence="1" key="1">
    <citation type="submission" date="2023-07" db="EMBL/GenBank/DDBJ databases">
        <title>Genome content predicts the carbon catabolic preferences of heterotrophic bacteria.</title>
        <authorList>
            <person name="Gralka M."/>
        </authorList>
    </citation>
    <scope>NUCLEOTIDE SEQUENCE</scope>
    <source>
        <strain evidence="1">E2R20</strain>
    </source>
</reference>
<protein>
    <recommendedName>
        <fullName evidence="3">Ig-like domain-containing protein</fullName>
    </recommendedName>
</protein>
<sequence length="147" mass="15396">MADTDGLGPLSYQWVRGTEDIGGALFETYTLSQADVGAQISVRVSYTDQRGNPETVSSAQTSTVSNVNNTPSGSVTIAGTAAENETLLAFVALTDVDGLGELSFQWLRGTEEIAGATSETYTLDQADVGAVISVRVSYTDQTGTDET</sequence>
<gene>
    <name evidence="1" type="ORF">Q4528_12655</name>
</gene>
<dbReference type="AlphaFoldDB" id="A0AAW7YUE8"/>
<evidence type="ECO:0000313" key="1">
    <source>
        <dbReference type="EMBL" id="MDO6574964.1"/>
    </source>
</evidence>
<keyword evidence="2" id="KW-1185">Reference proteome</keyword>
<feature type="non-terminal residue" evidence="1">
    <location>
        <position position="147"/>
    </location>
</feature>
<dbReference type="EMBL" id="JAUOQO010000033">
    <property type="protein sequence ID" value="MDO6574964.1"/>
    <property type="molecule type" value="Genomic_DNA"/>
</dbReference>
<evidence type="ECO:0008006" key="3">
    <source>
        <dbReference type="Google" id="ProtNLM"/>
    </source>
</evidence>
<evidence type="ECO:0000313" key="2">
    <source>
        <dbReference type="Proteomes" id="UP001170310"/>
    </source>
</evidence>
<proteinExistence type="predicted"/>
<comment type="caution">
    <text evidence="1">The sequence shown here is derived from an EMBL/GenBank/DDBJ whole genome shotgun (WGS) entry which is preliminary data.</text>
</comment>
<name>A0AAW7YUE8_9STAP</name>